<name>A0A517R0B6_9PLAN</name>
<dbReference type="RefSeq" id="WP_145363438.1">
    <property type="nucleotide sequence ID" value="NZ_CP036268.1"/>
</dbReference>
<feature type="transmembrane region" description="Helical" evidence="2">
    <location>
        <begin position="149"/>
        <end position="170"/>
    </location>
</feature>
<keyword evidence="2" id="KW-1133">Transmembrane helix</keyword>
<dbReference type="Proteomes" id="UP000317318">
    <property type="component" value="Chromosome"/>
</dbReference>
<protein>
    <recommendedName>
        <fullName evidence="5">DUF4175 family protein</fullName>
    </recommendedName>
</protein>
<keyword evidence="2" id="KW-0472">Membrane</keyword>
<feature type="compositionally biased region" description="Gly residues" evidence="1">
    <location>
        <begin position="970"/>
        <end position="992"/>
    </location>
</feature>
<feature type="transmembrane region" description="Helical" evidence="2">
    <location>
        <begin position="36"/>
        <end position="56"/>
    </location>
</feature>
<keyword evidence="4" id="KW-1185">Reference proteome</keyword>
<evidence type="ECO:0000313" key="3">
    <source>
        <dbReference type="EMBL" id="QDT37308.1"/>
    </source>
</evidence>
<keyword evidence="2" id="KW-0812">Transmembrane</keyword>
<dbReference type="AlphaFoldDB" id="A0A517R0B6"/>
<dbReference type="EMBL" id="CP036268">
    <property type="protein sequence ID" value="QDT37308.1"/>
    <property type="molecule type" value="Genomic_DNA"/>
</dbReference>
<evidence type="ECO:0000313" key="4">
    <source>
        <dbReference type="Proteomes" id="UP000317318"/>
    </source>
</evidence>
<feature type="transmembrane region" description="Helical" evidence="2">
    <location>
        <begin position="62"/>
        <end position="81"/>
    </location>
</feature>
<dbReference type="KEGG" id="svp:Pan189_16810"/>
<evidence type="ECO:0000256" key="1">
    <source>
        <dbReference type="SAM" id="MobiDB-lite"/>
    </source>
</evidence>
<sequence>MTANGDNRNVETLLGWSDAAERGLATTSRLDRLTNALLLCGGCCVIVVGLLYSLAWPSGVDRLSVLGLLISVALVAAFLIFRDSSIRGANRQLKFALRIGGYSRIATAVEVASPDRFSGSSSLGNHYARHAIKAVGIPQVSFRDVTLRYMIKGVIGTAMIIGSIMVAMSADSRSSHPSVPEIESDLRARSQSQAAKSSLISFSVGWSHRSDERSDEPVLLGPCRVVPSNADIRLSVVFDGDVEGIAVRDESNAVRATHAEVVFDGDEVELRFPAGEPGAFRFVVLWTDRENDTQYAYQMTEPIEVVAARSPSVSLSTELSSVTPNGIVRATIRAADEFGLVQVGALANKGAETLRDNSVDLKADRTGAAPLRVVAEEVVFDLHGSQLSNGDELRIIGNAASLSGMQGSSALIEIRIVAPEAKRAELIAKSKRELDSLLVSIDQWRKLARRILGDGEDPAQFRQSTVRLYRRIRLSDQGAAGRIQQIVSAFDDNRIDAFVPSDRLRMVQEKLTQTSEGPLADLIQRLRENPETPLSAETQLLISDILRRLEIVESLSAEIAQDGVSESTVVDRVEISRRAIESIERILSLQEGLSGRLDGRESEGDRRGLLYEAEEIVTEMTVLLKAANVAELIKVKPEIERAGQLTLAGRDDIQAGQYQSAAEFLIASEELLQSVAGKLQRDVLRMERSIAARRSKAIGDRFSDIFEVQDQIRTSVLAIHAESKAGFNRSLKLRMVENGAAQRKVMRELSAFRKTGGLSELSSAATSLLESTMTTAADYLDALDIEAAVTSQAALQSLISFIKAIVEESGQEIPSIKELAEAPSQAEVDPSIRIASSVLQPLQVLRRRTEDLDDTNRQLRGEIAQSHRLLVELATAVAALEPETSASTDENKYNGPSRELLSLIERLLTKIAEALESDDGLGPVRDSQSELILLLSDRLNVEGAAAEDVGGGSASGSPEVTGPDGSVGSASGGQSGSDGGVSAGAAAGGASGGPVDASTGETDIALQARLRLTYGRWGELPDRQRDQIGTIGGVRPPTRFEAAIERYRQSIAE</sequence>
<gene>
    <name evidence="3" type="ORF">Pan189_16810</name>
</gene>
<evidence type="ECO:0008006" key="5">
    <source>
        <dbReference type="Google" id="ProtNLM"/>
    </source>
</evidence>
<evidence type="ECO:0000256" key="2">
    <source>
        <dbReference type="SAM" id="Phobius"/>
    </source>
</evidence>
<proteinExistence type="predicted"/>
<reference evidence="3 4" key="1">
    <citation type="submission" date="2019-02" db="EMBL/GenBank/DDBJ databases">
        <title>Deep-cultivation of Planctomycetes and their phenomic and genomic characterization uncovers novel biology.</title>
        <authorList>
            <person name="Wiegand S."/>
            <person name="Jogler M."/>
            <person name="Boedeker C."/>
            <person name="Pinto D."/>
            <person name="Vollmers J."/>
            <person name="Rivas-Marin E."/>
            <person name="Kohn T."/>
            <person name="Peeters S.H."/>
            <person name="Heuer A."/>
            <person name="Rast P."/>
            <person name="Oberbeckmann S."/>
            <person name="Bunk B."/>
            <person name="Jeske O."/>
            <person name="Meyerdierks A."/>
            <person name="Storesund J.E."/>
            <person name="Kallscheuer N."/>
            <person name="Luecker S."/>
            <person name="Lage O.M."/>
            <person name="Pohl T."/>
            <person name="Merkel B.J."/>
            <person name="Hornburger P."/>
            <person name="Mueller R.-W."/>
            <person name="Bruemmer F."/>
            <person name="Labrenz M."/>
            <person name="Spormann A.M."/>
            <person name="Op den Camp H."/>
            <person name="Overmann J."/>
            <person name="Amann R."/>
            <person name="Jetten M.S.M."/>
            <person name="Mascher T."/>
            <person name="Medema M.H."/>
            <person name="Devos D.P."/>
            <person name="Kaster A.-K."/>
            <person name="Ovreas L."/>
            <person name="Rohde M."/>
            <person name="Galperin M.Y."/>
            <person name="Jogler C."/>
        </authorList>
    </citation>
    <scope>NUCLEOTIDE SEQUENCE [LARGE SCALE GENOMIC DNA]</scope>
    <source>
        <strain evidence="3 4">Pan189</strain>
    </source>
</reference>
<feature type="region of interest" description="Disordered" evidence="1">
    <location>
        <begin position="946"/>
        <end position="1000"/>
    </location>
</feature>
<accession>A0A517R0B6</accession>
<organism evidence="3 4">
    <name type="scientific">Stratiformator vulcanicus</name>
    <dbReference type="NCBI Taxonomy" id="2527980"/>
    <lineage>
        <taxon>Bacteria</taxon>
        <taxon>Pseudomonadati</taxon>
        <taxon>Planctomycetota</taxon>
        <taxon>Planctomycetia</taxon>
        <taxon>Planctomycetales</taxon>
        <taxon>Planctomycetaceae</taxon>
        <taxon>Stratiformator</taxon>
    </lineage>
</organism>